<reference evidence="2 5" key="3">
    <citation type="submission" date="2017-12" db="EMBL/GenBank/DDBJ databases">
        <title>Genome sequence of Pseudomonas palleroniana MAB3.</title>
        <authorList>
            <person name="Nascimento F.X."/>
        </authorList>
    </citation>
    <scope>NUCLEOTIDE SEQUENCE [LARGE SCALE GENOMIC DNA]</scope>
    <source>
        <strain evidence="2 5">MAB3</strain>
    </source>
</reference>
<dbReference type="Pfam" id="PF07791">
    <property type="entry name" value="Imm11"/>
    <property type="match status" value="1"/>
</dbReference>
<accession>A0A2L1JCL5</accession>
<organism evidence="3 4">
    <name type="scientific">Pseudomonas palleroniana</name>
    <dbReference type="NCBI Taxonomy" id="191390"/>
    <lineage>
        <taxon>Bacteria</taxon>
        <taxon>Pseudomonadati</taxon>
        <taxon>Pseudomonadota</taxon>
        <taxon>Gammaproteobacteria</taxon>
        <taxon>Pseudomonadales</taxon>
        <taxon>Pseudomonadaceae</taxon>
        <taxon>Pseudomonas</taxon>
    </lineage>
</organism>
<accession>A0A0X7JYL3</accession>
<sequence length="189" mass="21815">MYLLEISENYSEIYWFKYDQKTSPDHLLFISGEEQSLIPTTPTFRNNKKISKPRLLSFDLLQSDTLEFVSEAMANVLREFPKDVQLFPANVYLKEEKLDAYYVFNVIQTLPCIDLDNSQHGPMFSFMPDGPLKFTTLQSLPPATLGNHHIVRAKESSQRIFVSQHFKQQCEAAQLKGLRFIDCSKGIQV</sequence>
<evidence type="ECO:0000259" key="1">
    <source>
        <dbReference type="Pfam" id="PF07791"/>
    </source>
</evidence>
<evidence type="ECO:0000313" key="2">
    <source>
        <dbReference type="EMBL" id="AVE06209.1"/>
    </source>
</evidence>
<dbReference type="AlphaFoldDB" id="A0A0X7JYL3"/>
<name>A0A0X7JYL3_9PSED</name>
<dbReference type="EMBL" id="LRMR01000036">
    <property type="protein sequence ID" value="KWU48522.1"/>
    <property type="molecule type" value="Genomic_DNA"/>
</dbReference>
<evidence type="ECO:0000313" key="5">
    <source>
        <dbReference type="Proteomes" id="UP000237830"/>
    </source>
</evidence>
<evidence type="ECO:0000313" key="3">
    <source>
        <dbReference type="EMBL" id="KWU48522.1"/>
    </source>
</evidence>
<evidence type="ECO:0000313" key="4">
    <source>
        <dbReference type="Proteomes" id="UP000067111"/>
    </source>
</evidence>
<dbReference type="OrthoDB" id="2581601at2"/>
<feature type="domain" description="Immunity MXAN-0049 protein" evidence="1">
    <location>
        <begin position="38"/>
        <end position="184"/>
    </location>
</feature>
<dbReference type="Proteomes" id="UP000237830">
    <property type="component" value="Chromosome"/>
</dbReference>
<dbReference type="EMBL" id="CP025494">
    <property type="protein sequence ID" value="AVE06209.1"/>
    <property type="molecule type" value="Genomic_DNA"/>
</dbReference>
<gene>
    <name evidence="3" type="ORF">AWV77_24010</name>
    <name evidence="2" type="ORF">CYL20_17170</name>
</gene>
<dbReference type="RefSeq" id="WP_060756657.1">
    <property type="nucleotide sequence ID" value="NZ_CP025494.1"/>
</dbReference>
<dbReference type="InterPro" id="IPR012433">
    <property type="entry name" value="Imm11"/>
</dbReference>
<proteinExistence type="predicted"/>
<dbReference type="Proteomes" id="UP000067111">
    <property type="component" value="Unassembled WGS sequence"/>
</dbReference>
<reference evidence="3" key="1">
    <citation type="submission" date="2016-01" db="EMBL/GenBank/DDBJ databases">
        <authorList>
            <person name="McClelland M."/>
            <person name="Jain A."/>
            <person name="Saraogi P."/>
            <person name="Mendelson R."/>
            <person name="Westerman R."/>
            <person name="SanMiguel P."/>
            <person name="Csonka L."/>
        </authorList>
    </citation>
    <scope>NUCLEOTIDE SEQUENCE [LARGE SCALE GENOMIC DNA]</scope>
    <source>
        <strain evidence="3">Ps006</strain>
    </source>
</reference>
<protein>
    <recommendedName>
        <fullName evidence="1">Immunity MXAN-0049 protein domain-containing protein</fullName>
    </recommendedName>
</protein>
<reference evidence="4" key="2">
    <citation type="submission" date="2016-01" db="EMBL/GenBank/DDBJ databases">
        <authorList>
            <person name="Gamez R.M."/>
            <person name="Rodriguez F."/>
            <person name="Bernal J.F."/>
            <person name="Agarwala R."/>
            <person name="Landsman D."/>
            <person name="Marino-Ramirez L."/>
        </authorList>
    </citation>
    <scope>NUCLEOTIDE SEQUENCE [LARGE SCALE GENOMIC DNA]</scope>
    <source>
        <strain evidence="4">Ps006</strain>
    </source>
</reference>